<keyword evidence="3" id="KW-0378">Hydrolase</keyword>
<gene>
    <name evidence="3" type="ORF">SCF082_LOCUS43697</name>
</gene>
<dbReference type="Proteomes" id="UP001642464">
    <property type="component" value="Unassembled WGS sequence"/>
</dbReference>
<name>A0ABP0QY16_9DINO</name>
<dbReference type="Gene3D" id="2.60.120.260">
    <property type="entry name" value="Galactose-binding domain-like"/>
    <property type="match status" value="1"/>
</dbReference>
<dbReference type="InterPro" id="IPR017853">
    <property type="entry name" value="GH"/>
</dbReference>
<evidence type="ECO:0000313" key="3">
    <source>
        <dbReference type="EMBL" id="CAK9092874.1"/>
    </source>
</evidence>
<dbReference type="InterPro" id="IPR029063">
    <property type="entry name" value="SAM-dependent_MTases_sf"/>
</dbReference>
<keyword evidence="4" id="KW-1185">Reference proteome</keyword>
<dbReference type="InterPro" id="IPR008979">
    <property type="entry name" value="Galactose-bd-like_sf"/>
</dbReference>
<protein>
    <submittedName>
        <fullName evidence="3">Beta-glucuronidase (Glycosyl hydrolase 2 family protein P8) (P8_GH2) (Polysaccharide utilization locus H protein P8) (PUL H protein P8)</fullName>
    </submittedName>
</protein>
<keyword evidence="2" id="KW-0732">Signal</keyword>
<evidence type="ECO:0000313" key="4">
    <source>
        <dbReference type="Proteomes" id="UP001642464"/>
    </source>
</evidence>
<comment type="caution">
    <text evidence="3">The sequence shown here is derived from an EMBL/GenBank/DDBJ whole genome shotgun (WGS) entry which is preliminary data.</text>
</comment>
<dbReference type="GO" id="GO:0016787">
    <property type="term" value="F:hydrolase activity"/>
    <property type="evidence" value="ECO:0007669"/>
    <property type="project" value="UniProtKB-KW"/>
</dbReference>
<organism evidence="3 4">
    <name type="scientific">Durusdinium trenchii</name>
    <dbReference type="NCBI Taxonomy" id="1381693"/>
    <lineage>
        <taxon>Eukaryota</taxon>
        <taxon>Sar</taxon>
        <taxon>Alveolata</taxon>
        <taxon>Dinophyceae</taxon>
        <taxon>Suessiales</taxon>
        <taxon>Symbiodiniaceae</taxon>
        <taxon>Durusdinium</taxon>
    </lineage>
</organism>
<feature type="non-terminal residue" evidence="3">
    <location>
        <position position="1600"/>
    </location>
</feature>
<dbReference type="SUPFAM" id="SSF51445">
    <property type="entry name" value="(Trans)glycosidases"/>
    <property type="match status" value="1"/>
</dbReference>
<dbReference type="SUPFAM" id="SSF53335">
    <property type="entry name" value="S-adenosyl-L-methionine-dependent methyltransferases"/>
    <property type="match status" value="1"/>
</dbReference>
<dbReference type="Pfam" id="PF10294">
    <property type="entry name" value="Methyltransf_16"/>
    <property type="match status" value="1"/>
</dbReference>
<dbReference type="PANTHER" id="PTHR42732:SF2">
    <property type="entry name" value="BETA-MANNOSIDASE"/>
    <property type="match status" value="1"/>
</dbReference>
<dbReference type="PANTHER" id="PTHR42732">
    <property type="entry name" value="BETA-GALACTOSIDASE"/>
    <property type="match status" value="1"/>
</dbReference>
<dbReference type="Gene3D" id="3.20.20.80">
    <property type="entry name" value="Glycosidases"/>
    <property type="match status" value="1"/>
</dbReference>
<feature type="signal peptide" evidence="2">
    <location>
        <begin position="1"/>
        <end position="18"/>
    </location>
</feature>
<dbReference type="InterPro" id="IPR019410">
    <property type="entry name" value="Methyltransf_16"/>
</dbReference>
<feature type="chain" id="PRO_5047239407" evidence="2">
    <location>
        <begin position="19"/>
        <end position="1600"/>
    </location>
</feature>
<accession>A0ABP0QY16</accession>
<proteinExistence type="predicted"/>
<dbReference type="EMBL" id="CAXAMM010040385">
    <property type="protein sequence ID" value="CAK9092874.1"/>
    <property type="molecule type" value="Genomic_DNA"/>
</dbReference>
<feature type="region of interest" description="Disordered" evidence="1">
    <location>
        <begin position="965"/>
        <end position="986"/>
    </location>
</feature>
<dbReference type="SUPFAM" id="SSF49785">
    <property type="entry name" value="Galactose-binding domain-like"/>
    <property type="match status" value="1"/>
</dbReference>
<sequence length="1600" mass="180231">MLAANVALAVLLAQRSVAAQIGDADANCVGWWARQCRWGRPAPEGLSSEEDSACSASGEAFPPVPGATWAKVLEQMTRCITGFYEGRYLEVQWDPINFWQHWPMDGDLDVPATFGICIPKGRCQDFAIQWLLIPLLWVYVKKGGPQHVNHHEIFQHASNLMELGSQPPGHPKLLQGTKLKESIYDRAMRELERDVDESQHSSGVVCIVGHLRSFGERAVYESLRRNVIDALRFSDLRTVLVTEFGPQAPAEERHNPWRSWGEMADALETVAPDVVVNIPVHIEGHPPGRRCHEKYPMSCNAQWRRLELCMEQVKSFEQLRGAPVDWVVRVRTDMFFSVPIGDIRVFDAGKVHLPTSSWTDAHDTFAMIPRQHADVYFSTRHYDGADYCWISPRENIRSDDCCHRLKLQLLKHEVPVKRFALLWQPWEIIDRYIVRPTTWNGSKLYGQSVCTGLEVEPVTVCGQSFRILRRRTHFFAAVAGDLPLNSAGLVLWECALLLAEYLGYAAFTADHLKPSSGWWQLHPPAAVVPARFWKSQPAVLELGGGAGLVAAALASLGARIVYTDGDEAAIRTAELNCTNARAGQRRKRRRERKRERCEEHWGSCTFRRLLFGDVDGARKIVEDLGPFGHVVGSDLLYGDKAPPGPLLDTLGAVAEVEIFLNEARRRGVWTVQCADTSALPESFQKEADVFYGAPGKPSYSEREDYQHLCCCPLHGFLPMIMQENPRKVAKPPPTRPGERGLQLLGWRVLDLRHTFEFLAGGASFIRLQLEDFRWLRGADEQLTKGFEELLRGRQGQSCLAVDDVLSRNWDLAYPAESELLMHLRKNREALVRELLTLRPSAGVLCNRQVVDAAAWNKRKASKFELQELWKIFFRDRKVLVIIGELFAPTYLEFFLQGAQSAAARYVQQDEFNDGLAGLLSDLRANVEDFDVALVVGFPDPLGALLSAGLDCAVQTIDGGLMTIQPRAGKSHPEPPPLTSTTSGGWAYPRPHLRRDTRWLLLNGQWDVHISPRDAPALPASFHDGVVEVPYPIESHSGGSLRISEHELLWLRRRVPSTNWGRTLLHVDGCDWECSIFVNGVLLGTHQGAYDPFTFELPPDEAVWEIIMRVWDPTDSGCEYKVDEQPHCHRCCESGWQPRGKQSLQPGFIMYSAATGPWQSIWLEEVPQACLIHSAETHLLQPRADSGVRLEVQVAPGCELNAKLTASVLLRGQTLVEESSSAGAQVVDLPPLPELWSPDRPTMYTAQLALCDSTCDRVTFHFALRWLSKSESHGPKEEVTLLLNGEPVFQSGVLYQGYWPESLIALPGPLALEELREIKAMGFNLVRVHATVLPAIFYHFCDQEGLLVWQDFPAGDGRALPLWDSARGTFEQTGTVSPLEMDEIQRFPESASNFWKELEAMISWLRSFGSIVCWVPFNEAWGQFQTMQVVQWLRQFGGNRWINMASGWNDVADLFPGMDAGDLVDAHNYENLPYEGLRSTFQLWPLPMQGRALALGEYGGLGFPLEGHEWSPETSWAYGNVSLTAEEFGLRFLELGARVQELLCENWMSAVVYTQWNDIEEEVNGLVTYDRVSKLPRSTVLDFNRQLKEAHARCTRKWDQK</sequence>
<dbReference type="InterPro" id="IPR051913">
    <property type="entry name" value="GH2_Domain-Containing"/>
</dbReference>
<evidence type="ECO:0000256" key="1">
    <source>
        <dbReference type="SAM" id="MobiDB-lite"/>
    </source>
</evidence>
<dbReference type="Gene3D" id="3.40.50.150">
    <property type="entry name" value="Vaccinia Virus protein VP39"/>
    <property type="match status" value="1"/>
</dbReference>
<evidence type="ECO:0000256" key="2">
    <source>
        <dbReference type="SAM" id="SignalP"/>
    </source>
</evidence>
<reference evidence="3 4" key="1">
    <citation type="submission" date="2024-02" db="EMBL/GenBank/DDBJ databases">
        <authorList>
            <person name="Chen Y."/>
            <person name="Shah S."/>
            <person name="Dougan E. K."/>
            <person name="Thang M."/>
            <person name="Chan C."/>
        </authorList>
    </citation>
    <scope>NUCLEOTIDE SEQUENCE [LARGE SCALE GENOMIC DNA]</scope>
</reference>